<evidence type="ECO:0000256" key="9">
    <source>
        <dbReference type="ARBA" id="ARBA00023277"/>
    </source>
</evidence>
<evidence type="ECO:0000256" key="4">
    <source>
        <dbReference type="ARBA" id="ARBA00012595"/>
    </source>
</evidence>
<dbReference type="SMART" id="SM00642">
    <property type="entry name" value="Aamy"/>
    <property type="match status" value="1"/>
</dbReference>
<evidence type="ECO:0000259" key="15">
    <source>
        <dbReference type="SMART" id="SM00642"/>
    </source>
</evidence>
<dbReference type="RefSeq" id="WP_188521878.1">
    <property type="nucleotide sequence ID" value="NZ_BMDG01000001.1"/>
</dbReference>
<evidence type="ECO:0000256" key="12">
    <source>
        <dbReference type="RuleBase" id="RU361134"/>
    </source>
</evidence>
<feature type="region of interest" description="Disordered" evidence="13">
    <location>
        <begin position="38"/>
        <end position="58"/>
    </location>
</feature>
<dbReference type="Proteomes" id="UP000632535">
    <property type="component" value="Unassembled WGS sequence"/>
</dbReference>
<evidence type="ECO:0000256" key="10">
    <source>
        <dbReference type="ARBA" id="ARBA00023295"/>
    </source>
</evidence>
<feature type="region of interest" description="Disordered" evidence="13">
    <location>
        <begin position="1"/>
        <end position="20"/>
    </location>
</feature>
<dbReference type="SUPFAM" id="SSF51445">
    <property type="entry name" value="(Trans)glycosidases"/>
    <property type="match status" value="1"/>
</dbReference>
<sequence length="495" mass="51687">MTLAPTTTTTRRRRGRRAVGATLAAGVVTAGLVTTATSATSAPTVPEPAAQEPAQADPAAVGHGDVILNMFQWTWTSVAQECTSTVGPAGIDAVQVSPPQEHIQGTEWWTSYQPVSYKIESKLGTREEFEAMVDACGEAGVGVVADAVINHTTGADQGAGTGVAGTSFAIDDFPGVPYGPGDFNDCRENIANYGDRQEVQNCRLVSLQDLRTASPDVQDKIAGYLNDLIDLGVQGFRIDAAKHMPAEDLAAIKSKLSNPDIYWVQEVIGAAGEPIQPSEYVGSGDSHEFDYGRQLKSAFGGNLASLQGIAEGKLPSDQAGVFVTNHDTERNGETLTYKDGDAYRLASIFMLAHPYGSPSLYTGYTFDDKDAGAPGATATGVDDADCDSDAWSCIQRDPAIAGMVTFHHAVAGTELTDWWDDGGDQIAFGRGDAGFVALNNGDGEAEHTYTTSLPAGEYTNVAAGDGAETYTVAADGTFTATVPARGAVALLPAGA</sequence>
<evidence type="ECO:0000256" key="2">
    <source>
        <dbReference type="ARBA" id="ARBA00001913"/>
    </source>
</evidence>
<keyword evidence="7 12" id="KW-0378">Hydrolase</keyword>
<accession>A0ABQ2B4H6</accession>
<keyword evidence="10 12" id="KW-0326">Glycosidase</keyword>
<keyword evidence="6" id="KW-0479">Metal-binding</keyword>
<dbReference type="CDD" id="cd11317">
    <property type="entry name" value="AmyAc_bac_euk_AmyA"/>
    <property type="match status" value="1"/>
</dbReference>
<evidence type="ECO:0000259" key="14">
    <source>
        <dbReference type="SMART" id="SM00632"/>
    </source>
</evidence>
<keyword evidence="17" id="KW-1185">Reference proteome</keyword>
<evidence type="ECO:0000313" key="17">
    <source>
        <dbReference type="Proteomes" id="UP000632535"/>
    </source>
</evidence>
<name>A0ABQ2B4H6_9MICO</name>
<organism evidence="16 17">
    <name type="scientific">Isoptericola cucumis</name>
    <dbReference type="NCBI Taxonomy" id="1776856"/>
    <lineage>
        <taxon>Bacteria</taxon>
        <taxon>Bacillati</taxon>
        <taxon>Actinomycetota</taxon>
        <taxon>Actinomycetes</taxon>
        <taxon>Micrococcales</taxon>
        <taxon>Promicromonosporaceae</taxon>
        <taxon>Isoptericola</taxon>
    </lineage>
</organism>
<dbReference type="EC" id="3.2.1.1" evidence="4 12"/>
<dbReference type="PRINTS" id="PR00110">
    <property type="entry name" value="ALPHAAMYLASE"/>
</dbReference>
<comment type="catalytic activity">
    <reaction evidence="1 12">
        <text>Endohydrolysis of (1-&gt;4)-alpha-D-glucosidic linkages in polysaccharides containing three or more (1-&gt;4)-alpha-linked D-glucose units.</text>
        <dbReference type="EC" id="3.2.1.1"/>
    </reaction>
</comment>
<comment type="similarity">
    <text evidence="3 11">Belongs to the glycosyl hydrolase 13 family.</text>
</comment>
<dbReference type="InterPro" id="IPR017853">
    <property type="entry name" value="GH"/>
</dbReference>
<evidence type="ECO:0000256" key="13">
    <source>
        <dbReference type="SAM" id="MobiDB-lite"/>
    </source>
</evidence>
<evidence type="ECO:0000256" key="11">
    <source>
        <dbReference type="RuleBase" id="RU003615"/>
    </source>
</evidence>
<dbReference type="EMBL" id="BMDG01000001">
    <property type="protein sequence ID" value="GGI04826.1"/>
    <property type="molecule type" value="Genomic_DNA"/>
</dbReference>
<reference evidence="17" key="1">
    <citation type="journal article" date="2019" name="Int. J. Syst. Evol. Microbiol.">
        <title>The Global Catalogue of Microorganisms (GCM) 10K type strain sequencing project: providing services to taxonomists for standard genome sequencing and annotation.</title>
        <authorList>
            <consortium name="The Broad Institute Genomics Platform"/>
            <consortium name="The Broad Institute Genome Sequencing Center for Infectious Disease"/>
            <person name="Wu L."/>
            <person name="Ma J."/>
        </authorList>
    </citation>
    <scope>NUCLEOTIDE SEQUENCE [LARGE SCALE GENOMIC DNA]</scope>
    <source>
        <strain evidence="17">CCM 8653</strain>
    </source>
</reference>
<dbReference type="InterPro" id="IPR013780">
    <property type="entry name" value="Glyco_hydro_b"/>
</dbReference>
<evidence type="ECO:0000256" key="7">
    <source>
        <dbReference type="ARBA" id="ARBA00022801"/>
    </source>
</evidence>
<keyword evidence="8" id="KW-0106">Calcium</keyword>
<dbReference type="Gene3D" id="2.60.40.1180">
    <property type="entry name" value="Golgi alpha-mannosidase II"/>
    <property type="match status" value="1"/>
</dbReference>
<dbReference type="InterPro" id="IPR006046">
    <property type="entry name" value="Alpha_amylase"/>
</dbReference>
<proteinExistence type="inferred from homology"/>
<feature type="domain" description="Glycosyl hydrolase family 13 catalytic" evidence="15">
    <location>
        <begin position="65"/>
        <end position="407"/>
    </location>
</feature>
<dbReference type="InterPro" id="IPR006047">
    <property type="entry name" value="GH13_cat_dom"/>
</dbReference>
<evidence type="ECO:0000256" key="6">
    <source>
        <dbReference type="ARBA" id="ARBA00022723"/>
    </source>
</evidence>
<evidence type="ECO:0000256" key="5">
    <source>
        <dbReference type="ARBA" id="ARBA00017303"/>
    </source>
</evidence>
<dbReference type="SMART" id="SM00632">
    <property type="entry name" value="Aamy_C"/>
    <property type="match status" value="1"/>
</dbReference>
<dbReference type="SUPFAM" id="SSF51011">
    <property type="entry name" value="Glycosyl hydrolase domain"/>
    <property type="match status" value="1"/>
</dbReference>
<evidence type="ECO:0000313" key="16">
    <source>
        <dbReference type="EMBL" id="GGI04826.1"/>
    </source>
</evidence>
<evidence type="ECO:0000256" key="1">
    <source>
        <dbReference type="ARBA" id="ARBA00000548"/>
    </source>
</evidence>
<protein>
    <recommendedName>
        <fullName evidence="5 12">Alpha-amylase</fullName>
        <ecNumber evidence="4 12">3.2.1.1</ecNumber>
    </recommendedName>
</protein>
<evidence type="ECO:0000256" key="8">
    <source>
        <dbReference type="ARBA" id="ARBA00022837"/>
    </source>
</evidence>
<feature type="domain" description="Alpha-amylase C-terminal" evidence="14">
    <location>
        <begin position="416"/>
        <end position="495"/>
    </location>
</feature>
<comment type="caution">
    <text evidence="16">The sequence shown here is derived from an EMBL/GenBank/DDBJ whole genome shotgun (WGS) entry which is preliminary data.</text>
</comment>
<evidence type="ECO:0000256" key="3">
    <source>
        <dbReference type="ARBA" id="ARBA00008061"/>
    </source>
</evidence>
<dbReference type="Pfam" id="PF02806">
    <property type="entry name" value="Alpha-amylase_C"/>
    <property type="match status" value="1"/>
</dbReference>
<comment type="cofactor">
    <cofactor evidence="2">
        <name>Ca(2+)</name>
        <dbReference type="ChEBI" id="CHEBI:29108"/>
    </cofactor>
</comment>
<dbReference type="PANTHER" id="PTHR43447">
    <property type="entry name" value="ALPHA-AMYLASE"/>
    <property type="match status" value="1"/>
</dbReference>
<dbReference type="Pfam" id="PF00128">
    <property type="entry name" value="Alpha-amylase"/>
    <property type="match status" value="1"/>
</dbReference>
<keyword evidence="9 12" id="KW-0119">Carbohydrate metabolism</keyword>
<gene>
    <name evidence="16" type="ORF">GCM10007368_03100</name>
</gene>
<dbReference type="InterPro" id="IPR031319">
    <property type="entry name" value="A-amylase_C"/>
</dbReference>
<dbReference type="InterPro" id="IPR006048">
    <property type="entry name" value="A-amylase/branching_C"/>
</dbReference>
<dbReference type="Gene3D" id="3.20.20.80">
    <property type="entry name" value="Glycosidases"/>
    <property type="match status" value="1"/>
</dbReference>